<evidence type="ECO:0000256" key="1">
    <source>
        <dbReference type="ARBA" id="ARBA00004370"/>
    </source>
</evidence>
<evidence type="ECO:0000256" key="4">
    <source>
        <dbReference type="ARBA" id="ARBA00022801"/>
    </source>
</evidence>
<comment type="caution">
    <text evidence="13">The sequence shown here is derived from an EMBL/GenBank/DDBJ whole genome shotgun (WGS) entry which is preliminary data.</text>
</comment>
<evidence type="ECO:0000313" key="14">
    <source>
        <dbReference type="Proteomes" id="UP000236286"/>
    </source>
</evidence>
<feature type="compositionally biased region" description="Basic and acidic residues" evidence="10">
    <location>
        <begin position="25"/>
        <end position="40"/>
    </location>
</feature>
<name>A0A2J7THC6_METSI</name>
<feature type="short sequence motif" description="DGA/G" evidence="9">
    <location>
        <begin position="494"/>
        <end position="496"/>
    </location>
</feature>
<dbReference type="EMBL" id="PDZR01000009">
    <property type="protein sequence ID" value="PNG26175.1"/>
    <property type="molecule type" value="Genomic_DNA"/>
</dbReference>
<dbReference type="PANTHER" id="PTHR14226">
    <property type="entry name" value="NEUROPATHY TARGET ESTERASE/SWISS CHEESE D.MELANOGASTER"/>
    <property type="match status" value="1"/>
</dbReference>
<feature type="domain" description="Cyclic nucleotide-binding" evidence="11">
    <location>
        <begin position="60"/>
        <end position="177"/>
    </location>
</feature>
<evidence type="ECO:0000256" key="7">
    <source>
        <dbReference type="ARBA" id="ARBA00023098"/>
    </source>
</evidence>
<dbReference type="InterPro" id="IPR018490">
    <property type="entry name" value="cNMP-bd_dom_sf"/>
</dbReference>
<dbReference type="SMART" id="SM00100">
    <property type="entry name" value="cNMP"/>
    <property type="match status" value="1"/>
</dbReference>
<accession>A0A2J7THC6</accession>
<dbReference type="Pfam" id="PF24179">
    <property type="entry name" value="NTE_Ploop"/>
    <property type="match status" value="1"/>
</dbReference>
<keyword evidence="7 9" id="KW-0443">Lipid metabolism</keyword>
<feature type="short sequence motif" description="GXGXXG" evidence="9">
    <location>
        <begin position="350"/>
        <end position="355"/>
    </location>
</feature>
<dbReference type="OrthoDB" id="5290098at2"/>
<evidence type="ECO:0000256" key="2">
    <source>
        <dbReference type="ARBA" id="ARBA00006636"/>
    </source>
</evidence>
<dbReference type="InterPro" id="IPR014710">
    <property type="entry name" value="RmlC-like_jellyroll"/>
</dbReference>
<comment type="subcellular location">
    <subcellularLocation>
        <location evidence="1">Membrane</location>
    </subcellularLocation>
</comment>
<dbReference type="InterPro" id="IPR056556">
    <property type="entry name" value="NTE1_P-loop_dom"/>
</dbReference>
<feature type="short sequence motif" description="GXSXG" evidence="9">
    <location>
        <begin position="377"/>
        <end position="381"/>
    </location>
</feature>
<dbReference type="InterPro" id="IPR002641">
    <property type="entry name" value="PNPLA_dom"/>
</dbReference>
<dbReference type="SUPFAM" id="SSF51206">
    <property type="entry name" value="cAMP-binding domain-like"/>
    <property type="match status" value="1"/>
</dbReference>
<evidence type="ECO:0000256" key="9">
    <source>
        <dbReference type="PROSITE-ProRule" id="PRU01161"/>
    </source>
</evidence>
<dbReference type="GO" id="GO:0004622">
    <property type="term" value="F:phosphatidylcholine lysophospholipase activity"/>
    <property type="evidence" value="ECO:0007669"/>
    <property type="project" value="UniProtKB-ARBA"/>
</dbReference>
<evidence type="ECO:0000256" key="8">
    <source>
        <dbReference type="ARBA" id="ARBA00023136"/>
    </source>
</evidence>
<dbReference type="SUPFAM" id="SSF52151">
    <property type="entry name" value="FabD/lysophospholipase-like"/>
    <property type="match status" value="1"/>
</dbReference>
<dbReference type="Gene3D" id="2.60.120.10">
    <property type="entry name" value="Jelly Rolls"/>
    <property type="match status" value="1"/>
</dbReference>
<proteinExistence type="inferred from homology"/>
<dbReference type="InterPro" id="IPR000595">
    <property type="entry name" value="cNMP-bd_dom"/>
</dbReference>
<evidence type="ECO:0000256" key="5">
    <source>
        <dbReference type="ARBA" id="ARBA00022963"/>
    </source>
</evidence>
<dbReference type="Pfam" id="PF01734">
    <property type="entry name" value="Patatin"/>
    <property type="match status" value="1"/>
</dbReference>
<dbReference type="GO" id="GO:0016020">
    <property type="term" value="C:membrane"/>
    <property type="evidence" value="ECO:0007669"/>
    <property type="project" value="UniProtKB-SubCell"/>
</dbReference>
<comment type="similarity">
    <text evidence="2">Belongs to the NTE family.</text>
</comment>
<sequence>MAAYRSGPQPKKWNLHRKSTYAASRRKDPAKGPALHKEAAMPDQATVASEQIAALRGLELFRDLSDKSLALIAGRLRARELARGELLLKEGDDAFAFYLVLSGRFEARVAERDQIVAEIGPGQPIGEIAFFAGGRRRASVLALRPSTVIEIDYVAFERIKALAPGVERTLIEWLAKRLDATTRNMLHLPKLAPASEIAIVRGGSGAIPPLFFERLAAALGGSARARLVTSVTDVGFEPPSPIAVYLADETLTEWTRARLRLADELVVVVDGDEPQPRNEIEAFAFELIPPARRRLVRLHLRRRGAVTGTRRWLEDRDIGMVHHVSLEDGQDFASLARFLTGRAIGFVAGGGGAFGVAHIGVYKALCERGLSFDMFGGSSVGSGMAAAFALLRGPQEVLSGVRHIFIESRALRKMTIPRYSLLDHRPFDEALKRRYGETEIEDVWKPFFAIATDLSMNRMQLLRTGPVWRAVRASSSIPGVLPPVITREGAMLVDGAIADNVPLEPMASLKSGPNVVVSLGLPPSLPLDVDYDRLPGRLELALAYLTPLRRNLPPCPGPISVIQKSVFSNARQDCFARGREDLILSPPPSAGSSFLDWSRFDEVFETSYEWARRELQRLEAEGDPALAALDGSRA</sequence>
<protein>
    <submittedName>
        <fullName evidence="13">Alpha/beta hydrolase</fullName>
    </submittedName>
</protein>
<dbReference type="PROSITE" id="PS51635">
    <property type="entry name" value="PNPLA"/>
    <property type="match status" value="1"/>
</dbReference>
<evidence type="ECO:0000259" key="12">
    <source>
        <dbReference type="PROSITE" id="PS51635"/>
    </source>
</evidence>
<gene>
    <name evidence="13" type="ORF">CR492_10030</name>
</gene>
<dbReference type="InterPro" id="IPR016035">
    <property type="entry name" value="Acyl_Trfase/lysoPLipase"/>
</dbReference>
<dbReference type="InterPro" id="IPR050301">
    <property type="entry name" value="NTE"/>
</dbReference>
<evidence type="ECO:0000259" key="11">
    <source>
        <dbReference type="PROSITE" id="PS50042"/>
    </source>
</evidence>
<feature type="active site" description="Nucleophile" evidence="9">
    <location>
        <position position="379"/>
    </location>
</feature>
<feature type="active site" description="Proton acceptor" evidence="9">
    <location>
        <position position="494"/>
    </location>
</feature>
<dbReference type="Pfam" id="PF00027">
    <property type="entry name" value="cNMP_binding"/>
    <property type="match status" value="1"/>
</dbReference>
<keyword evidence="4 9" id="KW-0378">Hydrolase</keyword>
<dbReference type="Proteomes" id="UP000236286">
    <property type="component" value="Unassembled WGS sequence"/>
</dbReference>
<evidence type="ECO:0000313" key="13">
    <source>
        <dbReference type="EMBL" id="PNG26175.1"/>
    </source>
</evidence>
<keyword evidence="3" id="KW-0812">Transmembrane</keyword>
<dbReference type="GO" id="GO:0016042">
    <property type="term" value="P:lipid catabolic process"/>
    <property type="evidence" value="ECO:0007669"/>
    <property type="project" value="UniProtKB-UniRule"/>
</dbReference>
<evidence type="ECO:0000256" key="3">
    <source>
        <dbReference type="ARBA" id="ARBA00022692"/>
    </source>
</evidence>
<keyword evidence="6" id="KW-1133">Transmembrane helix</keyword>
<dbReference type="Gene3D" id="3.40.1090.10">
    <property type="entry name" value="Cytosolic phospholipase A2 catalytic domain"/>
    <property type="match status" value="2"/>
</dbReference>
<keyword evidence="8" id="KW-0472">Membrane</keyword>
<feature type="domain" description="PNPLA" evidence="12">
    <location>
        <begin position="346"/>
        <end position="507"/>
    </location>
</feature>
<evidence type="ECO:0000256" key="10">
    <source>
        <dbReference type="SAM" id="MobiDB-lite"/>
    </source>
</evidence>
<feature type="region of interest" description="Disordered" evidence="10">
    <location>
        <begin position="1"/>
        <end position="41"/>
    </location>
</feature>
<organism evidence="13 14">
    <name type="scientific">Methylocella silvestris</name>
    <dbReference type="NCBI Taxonomy" id="199596"/>
    <lineage>
        <taxon>Bacteria</taxon>
        <taxon>Pseudomonadati</taxon>
        <taxon>Pseudomonadota</taxon>
        <taxon>Alphaproteobacteria</taxon>
        <taxon>Hyphomicrobiales</taxon>
        <taxon>Beijerinckiaceae</taxon>
        <taxon>Methylocella</taxon>
    </lineage>
</organism>
<reference evidence="13 14" key="1">
    <citation type="submission" date="2017-10" db="EMBL/GenBank/DDBJ databases">
        <title>Genome announcement of Methylocella silvestris TVC from permafrost.</title>
        <authorList>
            <person name="Wang J."/>
            <person name="Geng K."/>
            <person name="Ul-Haque F."/>
            <person name="Crombie A.T."/>
            <person name="Street L.E."/>
            <person name="Wookey P.A."/>
            <person name="Murrell J.C."/>
            <person name="Pratscher J."/>
        </authorList>
    </citation>
    <scope>NUCLEOTIDE SEQUENCE [LARGE SCALE GENOMIC DNA]</scope>
    <source>
        <strain evidence="13 14">TVC</strain>
    </source>
</reference>
<dbReference type="AlphaFoldDB" id="A0A2J7THC6"/>
<dbReference type="PANTHER" id="PTHR14226:SF29">
    <property type="entry name" value="NEUROPATHY TARGET ESTERASE SWS"/>
    <property type="match status" value="1"/>
</dbReference>
<keyword evidence="5 9" id="KW-0442">Lipid degradation</keyword>
<dbReference type="PROSITE" id="PS50042">
    <property type="entry name" value="CNMP_BINDING_3"/>
    <property type="match status" value="1"/>
</dbReference>
<evidence type="ECO:0000256" key="6">
    <source>
        <dbReference type="ARBA" id="ARBA00022989"/>
    </source>
</evidence>
<dbReference type="CDD" id="cd00038">
    <property type="entry name" value="CAP_ED"/>
    <property type="match status" value="1"/>
</dbReference>